<dbReference type="AlphaFoldDB" id="A0AA38X1X4"/>
<dbReference type="PANTHER" id="PTHR47424:SF15">
    <property type="entry name" value="ZN(II)2CYS6 TRANSCRIPTION FACTOR (EUROFUNG)"/>
    <property type="match status" value="1"/>
</dbReference>
<sequence>MSAQRESEHNTDRFYFRVARRFIDAYFSNIHTIQPLFEEEVFLDRCEDLWFDGPGKPPLSFVALYFAVLSLGSLVMPGSEGWEVAGADRFTWSRKLFQKTQSIVTELGTATDLEMVQCFYLMSKICQHELNPHISYLYSGQAARTALAIGINRRPVSPESADPRTSTTASQTWWAVYCLDIQTSFALGRPDSLGPDEYHTQVLPGATLQQSPPSLLQVVPCMVELSRIMRKVSLELYTQEWEMAEKLHRAKALDVVLENWLQHLPPHYRAEHQSSSDQSLKPSRRANYVKKQSVVLRLRYLNLRMLIHGVFMTDAEATRSDGNTCLRKCQCQCMRTAEDTIDLMYETFRCDDFFQTWWYNATYTLFAVSTLLAAVFHRLPRTRQGLESHFTHIDRAIEVLQAMDECLVVRNSIIIIKRTLTRAKGVPQPAMTAHQSISTVDGIVDNALRPSASSEHRQGSAGLDALSQPQALVRGPEEDVNDIDWLTAYTFDDGQQALFWTEWANELDSLGT</sequence>
<reference evidence="6" key="1">
    <citation type="submission" date="2022-10" db="EMBL/GenBank/DDBJ databases">
        <title>Culturing micro-colonial fungi from biological soil crusts in the Mojave desert and describing Neophaeococcomyces mojavensis, and introducing the new genera and species Taxawa tesnikishii.</title>
        <authorList>
            <person name="Kurbessoian T."/>
            <person name="Stajich J.E."/>
        </authorList>
    </citation>
    <scope>NUCLEOTIDE SEQUENCE</scope>
    <source>
        <strain evidence="6">TK_41</strain>
    </source>
</reference>
<feature type="domain" description="Xylanolytic transcriptional activator regulatory" evidence="5">
    <location>
        <begin position="135"/>
        <end position="210"/>
    </location>
</feature>
<dbReference type="Proteomes" id="UP001172673">
    <property type="component" value="Unassembled WGS sequence"/>
</dbReference>
<organism evidence="6 7">
    <name type="scientific">Cladophialophora chaetospira</name>
    <dbReference type="NCBI Taxonomy" id="386627"/>
    <lineage>
        <taxon>Eukaryota</taxon>
        <taxon>Fungi</taxon>
        <taxon>Dikarya</taxon>
        <taxon>Ascomycota</taxon>
        <taxon>Pezizomycotina</taxon>
        <taxon>Eurotiomycetes</taxon>
        <taxon>Chaetothyriomycetidae</taxon>
        <taxon>Chaetothyriales</taxon>
        <taxon>Herpotrichiellaceae</taxon>
        <taxon>Cladophialophora</taxon>
    </lineage>
</organism>
<protein>
    <recommendedName>
        <fullName evidence="5">Xylanolytic transcriptional activator regulatory domain-containing protein</fullName>
    </recommendedName>
</protein>
<evidence type="ECO:0000313" key="6">
    <source>
        <dbReference type="EMBL" id="KAJ9605230.1"/>
    </source>
</evidence>
<dbReference type="GO" id="GO:0000978">
    <property type="term" value="F:RNA polymerase II cis-regulatory region sequence-specific DNA binding"/>
    <property type="evidence" value="ECO:0007669"/>
    <property type="project" value="TreeGrafter"/>
</dbReference>
<keyword evidence="4" id="KW-0472">Membrane</keyword>
<evidence type="ECO:0000256" key="3">
    <source>
        <dbReference type="ARBA" id="ARBA00023242"/>
    </source>
</evidence>
<name>A0AA38X1X4_9EURO</name>
<dbReference type="Pfam" id="PF04082">
    <property type="entry name" value="Fungal_trans"/>
    <property type="match status" value="1"/>
</dbReference>
<keyword evidence="4" id="KW-1133">Transmembrane helix</keyword>
<keyword evidence="3" id="KW-0539">Nucleus</keyword>
<proteinExistence type="predicted"/>
<gene>
    <name evidence="6" type="ORF">H2200_010620</name>
</gene>
<feature type="transmembrane region" description="Helical" evidence="4">
    <location>
        <begin position="357"/>
        <end position="376"/>
    </location>
</feature>
<evidence type="ECO:0000259" key="5">
    <source>
        <dbReference type="SMART" id="SM00906"/>
    </source>
</evidence>
<dbReference type="EMBL" id="JAPDRK010000017">
    <property type="protein sequence ID" value="KAJ9605230.1"/>
    <property type="molecule type" value="Genomic_DNA"/>
</dbReference>
<keyword evidence="2" id="KW-0804">Transcription</keyword>
<dbReference type="GO" id="GO:0006351">
    <property type="term" value="P:DNA-templated transcription"/>
    <property type="evidence" value="ECO:0007669"/>
    <property type="project" value="InterPro"/>
</dbReference>
<evidence type="ECO:0000256" key="2">
    <source>
        <dbReference type="ARBA" id="ARBA00023163"/>
    </source>
</evidence>
<comment type="caution">
    <text evidence="6">The sequence shown here is derived from an EMBL/GenBank/DDBJ whole genome shotgun (WGS) entry which is preliminary data.</text>
</comment>
<dbReference type="GO" id="GO:0000435">
    <property type="term" value="P:positive regulation of transcription from RNA polymerase II promoter by galactose"/>
    <property type="evidence" value="ECO:0007669"/>
    <property type="project" value="TreeGrafter"/>
</dbReference>
<dbReference type="GO" id="GO:0005634">
    <property type="term" value="C:nucleus"/>
    <property type="evidence" value="ECO:0007669"/>
    <property type="project" value="TreeGrafter"/>
</dbReference>
<dbReference type="InterPro" id="IPR051127">
    <property type="entry name" value="Fungal_SecMet_Regulators"/>
</dbReference>
<evidence type="ECO:0000313" key="7">
    <source>
        <dbReference type="Proteomes" id="UP001172673"/>
    </source>
</evidence>
<accession>A0AA38X1X4</accession>
<dbReference type="SMART" id="SM00906">
    <property type="entry name" value="Fungal_trans"/>
    <property type="match status" value="1"/>
</dbReference>
<dbReference type="InterPro" id="IPR007219">
    <property type="entry name" value="XnlR_reg_dom"/>
</dbReference>
<keyword evidence="4" id="KW-0812">Transmembrane</keyword>
<dbReference type="PANTHER" id="PTHR47424">
    <property type="entry name" value="REGULATORY PROTEIN GAL4"/>
    <property type="match status" value="1"/>
</dbReference>
<keyword evidence="7" id="KW-1185">Reference proteome</keyword>
<dbReference type="CDD" id="cd12148">
    <property type="entry name" value="fungal_TF_MHR"/>
    <property type="match status" value="1"/>
</dbReference>
<evidence type="ECO:0000256" key="4">
    <source>
        <dbReference type="SAM" id="Phobius"/>
    </source>
</evidence>
<dbReference type="GO" id="GO:0000981">
    <property type="term" value="F:DNA-binding transcription factor activity, RNA polymerase II-specific"/>
    <property type="evidence" value="ECO:0007669"/>
    <property type="project" value="TreeGrafter"/>
</dbReference>
<dbReference type="GO" id="GO:0008270">
    <property type="term" value="F:zinc ion binding"/>
    <property type="evidence" value="ECO:0007669"/>
    <property type="project" value="InterPro"/>
</dbReference>
<keyword evidence="1" id="KW-0805">Transcription regulation</keyword>
<evidence type="ECO:0000256" key="1">
    <source>
        <dbReference type="ARBA" id="ARBA00023015"/>
    </source>
</evidence>